<feature type="transmembrane region" description="Helical" evidence="1">
    <location>
        <begin position="76"/>
        <end position="103"/>
    </location>
</feature>
<dbReference type="AlphaFoldDB" id="S4PZC0"/>
<evidence type="ECO:0000313" key="2">
    <source>
        <dbReference type="EMBL" id="JAA90757.1"/>
    </source>
</evidence>
<reference evidence="2" key="1">
    <citation type="journal article" date="2013" name="BMC Genomics">
        <title>Unscrambling butterfly oogenesis.</title>
        <authorList>
            <person name="Carter J.M."/>
            <person name="Baker S.C."/>
            <person name="Pink R."/>
            <person name="Carter D.R."/>
            <person name="Collins A."/>
            <person name="Tomlin J."/>
            <person name="Gibbs M."/>
            <person name="Breuker C.J."/>
        </authorList>
    </citation>
    <scope>NUCLEOTIDE SEQUENCE</scope>
    <source>
        <tissue evidence="2">Ovary</tissue>
    </source>
</reference>
<feature type="non-terminal residue" evidence="2">
    <location>
        <position position="105"/>
    </location>
</feature>
<evidence type="ECO:0000256" key="1">
    <source>
        <dbReference type="SAM" id="Phobius"/>
    </source>
</evidence>
<keyword evidence="1" id="KW-0472">Membrane</keyword>
<reference evidence="2" key="2">
    <citation type="submission" date="2013-05" db="EMBL/GenBank/DDBJ databases">
        <authorList>
            <person name="Carter J.-M."/>
            <person name="Baker S.C."/>
            <person name="Pink R."/>
            <person name="Carter D.R.F."/>
            <person name="Collins A."/>
            <person name="Tomlin J."/>
            <person name="Gibbs M."/>
            <person name="Breuker C.J."/>
        </authorList>
    </citation>
    <scope>NUCLEOTIDE SEQUENCE</scope>
    <source>
        <tissue evidence="2">Ovary</tissue>
    </source>
</reference>
<keyword evidence="1" id="KW-1133">Transmembrane helix</keyword>
<sequence>MTAASRQLHSESDSSLKLYFFCCRARPPPPRGAARGLLGISSTSLSLLIFFTFFLLSNMLSSSSLSRLRTVFNGLFLGFSLSFSSFLFFSTFMSVLFGAGFFFGG</sequence>
<dbReference type="EMBL" id="GAIX01001803">
    <property type="protein sequence ID" value="JAA90757.1"/>
    <property type="molecule type" value="Transcribed_RNA"/>
</dbReference>
<feature type="transmembrane region" description="Helical" evidence="1">
    <location>
        <begin position="36"/>
        <end position="56"/>
    </location>
</feature>
<accession>S4PZC0</accession>
<keyword evidence="1" id="KW-0812">Transmembrane</keyword>
<proteinExistence type="predicted"/>
<organism evidence="2">
    <name type="scientific">Pararge aegeria</name>
    <name type="common">speckled wood butterfly</name>
    <dbReference type="NCBI Taxonomy" id="116150"/>
    <lineage>
        <taxon>Eukaryota</taxon>
        <taxon>Metazoa</taxon>
        <taxon>Ecdysozoa</taxon>
        <taxon>Arthropoda</taxon>
        <taxon>Hexapoda</taxon>
        <taxon>Insecta</taxon>
        <taxon>Pterygota</taxon>
        <taxon>Neoptera</taxon>
        <taxon>Endopterygota</taxon>
        <taxon>Lepidoptera</taxon>
        <taxon>Glossata</taxon>
        <taxon>Ditrysia</taxon>
        <taxon>Papilionoidea</taxon>
        <taxon>Nymphalidae</taxon>
        <taxon>Satyrinae</taxon>
        <taxon>Satyrini</taxon>
        <taxon>Parargina</taxon>
        <taxon>Pararge</taxon>
    </lineage>
</organism>
<name>S4PZC0_9NEOP</name>
<protein>
    <recommendedName>
        <fullName evidence="3">Transmembrane protein</fullName>
    </recommendedName>
</protein>
<evidence type="ECO:0008006" key="3">
    <source>
        <dbReference type="Google" id="ProtNLM"/>
    </source>
</evidence>